<proteinExistence type="predicted"/>
<organism evidence="1 2">
    <name type="scientific">Mycobacterium palustre</name>
    <dbReference type="NCBI Taxonomy" id="153971"/>
    <lineage>
        <taxon>Bacteria</taxon>
        <taxon>Bacillati</taxon>
        <taxon>Actinomycetota</taxon>
        <taxon>Actinomycetes</taxon>
        <taxon>Mycobacteriales</taxon>
        <taxon>Mycobacteriaceae</taxon>
        <taxon>Mycobacterium</taxon>
        <taxon>Mycobacterium simiae complex</taxon>
    </lineage>
</organism>
<dbReference type="STRING" id="153971.AWC19_21160"/>
<sequence>MPALAPPVTDERNALREFMAFHQSAYLAVSYGLTDEQARATPSASALSVGGLIKHVTAMQRTWMARVAAAPDAPPKDPRPFEEIAKEFGEQHVMRPDETLDGLLRAFEAQNAQSLRLAETADLDATVPVPRDIPWFPRNQKAWSVRWVILHVINELARHAGHADIVRETIDGATMYELIAAREGWTIDGWVTPWQPRQARPKRADA</sequence>
<accession>A0A1X1Z1L2</accession>
<dbReference type="EMBL" id="LQPJ01000147">
    <property type="protein sequence ID" value="ORW17207.1"/>
    <property type="molecule type" value="Genomic_DNA"/>
</dbReference>
<dbReference type="InterPro" id="IPR034660">
    <property type="entry name" value="DinB/YfiT-like"/>
</dbReference>
<evidence type="ECO:0000313" key="2">
    <source>
        <dbReference type="Proteomes" id="UP000193529"/>
    </source>
</evidence>
<evidence type="ECO:0000313" key="1">
    <source>
        <dbReference type="EMBL" id="ORW17207.1"/>
    </source>
</evidence>
<keyword evidence="2" id="KW-1185">Reference proteome</keyword>
<dbReference type="Gene3D" id="1.20.120.450">
    <property type="entry name" value="dinb family like domain"/>
    <property type="match status" value="1"/>
</dbReference>
<protein>
    <recommendedName>
        <fullName evidence="3">DinB family protein</fullName>
    </recommendedName>
</protein>
<name>A0A1X1Z1L2_9MYCO</name>
<gene>
    <name evidence="1" type="ORF">AWC19_21160</name>
</gene>
<dbReference type="RefSeq" id="WP_085081076.1">
    <property type="nucleotide sequence ID" value="NZ_JACKRZ010000416.1"/>
</dbReference>
<dbReference type="Proteomes" id="UP000193529">
    <property type="component" value="Unassembled WGS sequence"/>
</dbReference>
<dbReference type="Pfam" id="PF04978">
    <property type="entry name" value="MST"/>
    <property type="match status" value="1"/>
</dbReference>
<reference evidence="1 2" key="1">
    <citation type="submission" date="2016-01" db="EMBL/GenBank/DDBJ databases">
        <title>The new phylogeny of the genus Mycobacterium.</title>
        <authorList>
            <person name="Tarcisio F."/>
            <person name="Conor M."/>
            <person name="Antonella G."/>
            <person name="Elisabetta G."/>
            <person name="Giulia F.S."/>
            <person name="Sara T."/>
            <person name="Anna F."/>
            <person name="Clotilde B."/>
            <person name="Roberto B."/>
            <person name="Veronica D.S."/>
            <person name="Fabio R."/>
            <person name="Monica P."/>
            <person name="Olivier J."/>
            <person name="Enrico T."/>
            <person name="Nicola S."/>
        </authorList>
    </citation>
    <scope>NUCLEOTIDE SEQUENCE [LARGE SCALE GENOMIC DNA]</scope>
    <source>
        <strain evidence="1 2">DSM 44572</strain>
    </source>
</reference>
<dbReference type="SUPFAM" id="SSF109854">
    <property type="entry name" value="DinB/YfiT-like putative metalloenzymes"/>
    <property type="match status" value="1"/>
</dbReference>
<dbReference type="AlphaFoldDB" id="A0A1X1Z1L2"/>
<dbReference type="InterPro" id="IPR007061">
    <property type="entry name" value="MST-like"/>
</dbReference>
<evidence type="ECO:0008006" key="3">
    <source>
        <dbReference type="Google" id="ProtNLM"/>
    </source>
</evidence>
<comment type="caution">
    <text evidence="1">The sequence shown here is derived from an EMBL/GenBank/DDBJ whole genome shotgun (WGS) entry which is preliminary data.</text>
</comment>
<dbReference type="OrthoDB" id="4548523at2"/>